<organism evidence="2">
    <name type="scientific">Schistosoma japonicum</name>
    <name type="common">Blood fluke</name>
    <dbReference type="NCBI Taxonomy" id="6182"/>
    <lineage>
        <taxon>Eukaryota</taxon>
        <taxon>Metazoa</taxon>
        <taxon>Spiralia</taxon>
        <taxon>Lophotrochozoa</taxon>
        <taxon>Platyhelminthes</taxon>
        <taxon>Trematoda</taxon>
        <taxon>Digenea</taxon>
        <taxon>Strigeidida</taxon>
        <taxon>Schistosomatoidea</taxon>
        <taxon>Schistosomatidae</taxon>
        <taxon>Schistosoma</taxon>
    </lineage>
</organism>
<dbReference type="EMBL" id="FN318173">
    <property type="protein sequence ID" value="CAX73902.1"/>
    <property type="molecule type" value="mRNA"/>
</dbReference>
<accession>C1LGS4</accession>
<dbReference type="AlphaFoldDB" id="C1LGS4"/>
<sequence length="33" mass="3754">MRAFVYLIIVTLMCLMITSTTEVPTHAGFRHCP</sequence>
<protein>
    <submittedName>
        <fullName evidence="2">Hypotheticial protein</fullName>
    </submittedName>
</protein>
<name>C1LGS4_SCHJA</name>
<reference evidence="2" key="1">
    <citation type="journal article" date="2009" name="Nature">
        <title>The Schistosoma japonicum genome reveals features of host-parasite interplay.</title>
        <authorList>
            <person name="Liu F."/>
            <person name="Zhou Y."/>
            <person name="Wang Z.Q."/>
            <person name="Lu G."/>
            <person name="Zheng H."/>
            <person name="Brindley P.J."/>
            <person name="McManus D.P."/>
            <person name="Blair D."/>
            <person name="Zhang Q.H."/>
            <person name="Zhong Y."/>
            <person name="Wang S."/>
            <person name="Han Z.G."/>
            <person name="Chen Z."/>
        </authorList>
    </citation>
    <scope>NUCLEOTIDE SEQUENCE</scope>
    <source>
        <strain evidence="2">Anhui</strain>
    </source>
</reference>
<proteinExistence type="evidence at transcript level"/>
<feature type="signal peptide" evidence="1">
    <location>
        <begin position="1"/>
        <end position="20"/>
    </location>
</feature>
<evidence type="ECO:0000313" key="2">
    <source>
        <dbReference type="EMBL" id="CAX73902.1"/>
    </source>
</evidence>
<feature type="chain" id="PRO_5002911648" evidence="1">
    <location>
        <begin position="21"/>
        <end position="33"/>
    </location>
</feature>
<keyword evidence="1" id="KW-0732">Signal</keyword>
<reference evidence="2" key="2">
    <citation type="submission" date="2009-03" db="EMBL/GenBank/DDBJ databases">
        <authorList>
            <person name="Gang L."/>
        </authorList>
    </citation>
    <scope>NUCLEOTIDE SEQUENCE</scope>
    <source>
        <strain evidence="2">Anhui</strain>
    </source>
</reference>
<evidence type="ECO:0000256" key="1">
    <source>
        <dbReference type="SAM" id="SignalP"/>
    </source>
</evidence>